<name>A0A6A6C3S8_ZASCE</name>
<keyword evidence="2" id="KW-1185">Reference proteome</keyword>
<dbReference type="EMBL" id="ML993618">
    <property type="protein sequence ID" value="KAF2161675.1"/>
    <property type="molecule type" value="Genomic_DNA"/>
</dbReference>
<dbReference type="Proteomes" id="UP000799537">
    <property type="component" value="Unassembled WGS sequence"/>
</dbReference>
<dbReference type="AlphaFoldDB" id="A0A6A6C3S8"/>
<organism evidence="1 2">
    <name type="scientific">Zasmidium cellare ATCC 36951</name>
    <dbReference type="NCBI Taxonomy" id="1080233"/>
    <lineage>
        <taxon>Eukaryota</taxon>
        <taxon>Fungi</taxon>
        <taxon>Dikarya</taxon>
        <taxon>Ascomycota</taxon>
        <taxon>Pezizomycotina</taxon>
        <taxon>Dothideomycetes</taxon>
        <taxon>Dothideomycetidae</taxon>
        <taxon>Mycosphaerellales</taxon>
        <taxon>Mycosphaerellaceae</taxon>
        <taxon>Zasmidium</taxon>
    </lineage>
</organism>
<dbReference type="GeneID" id="54562132"/>
<evidence type="ECO:0000313" key="2">
    <source>
        <dbReference type="Proteomes" id="UP000799537"/>
    </source>
</evidence>
<protein>
    <submittedName>
        <fullName evidence="1">Uncharacterized protein</fullName>
    </submittedName>
</protein>
<sequence length="131" mass="14923">MPQPPRTLAPTPNLPPASTRLPTELRLQIWHEYFRLTPLPAATHARPTLLHSTPQFRSEALPLYLARLQHDLAAEVARYASYMRTRPAEDCAESTYERWVWLMGMVEGRVGALRREIGVVGREVGRGRIVL</sequence>
<dbReference type="RefSeq" id="XP_033662564.1">
    <property type="nucleotide sequence ID" value="XM_033808860.1"/>
</dbReference>
<gene>
    <name evidence="1" type="ORF">M409DRAFT_28072</name>
</gene>
<reference evidence="1" key="1">
    <citation type="journal article" date="2020" name="Stud. Mycol.">
        <title>101 Dothideomycetes genomes: a test case for predicting lifestyles and emergence of pathogens.</title>
        <authorList>
            <person name="Haridas S."/>
            <person name="Albert R."/>
            <person name="Binder M."/>
            <person name="Bloem J."/>
            <person name="Labutti K."/>
            <person name="Salamov A."/>
            <person name="Andreopoulos B."/>
            <person name="Baker S."/>
            <person name="Barry K."/>
            <person name="Bills G."/>
            <person name="Bluhm B."/>
            <person name="Cannon C."/>
            <person name="Castanera R."/>
            <person name="Culley D."/>
            <person name="Daum C."/>
            <person name="Ezra D."/>
            <person name="Gonzalez J."/>
            <person name="Henrissat B."/>
            <person name="Kuo A."/>
            <person name="Liang C."/>
            <person name="Lipzen A."/>
            <person name="Lutzoni F."/>
            <person name="Magnuson J."/>
            <person name="Mondo S."/>
            <person name="Nolan M."/>
            <person name="Ohm R."/>
            <person name="Pangilinan J."/>
            <person name="Park H.-J."/>
            <person name="Ramirez L."/>
            <person name="Alfaro M."/>
            <person name="Sun H."/>
            <person name="Tritt A."/>
            <person name="Yoshinaga Y."/>
            <person name="Zwiers L.-H."/>
            <person name="Turgeon B."/>
            <person name="Goodwin S."/>
            <person name="Spatafora J."/>
            <person name="Crous P."/>
            <person name="Grigoriev I."/>
        </authorList>
    </citation>
    <scope>NUCLEOTIDE SEQUENCE</scope>
    <source>
        <strain evidence="1">ATCC 36951</strain>
    </source>
</reference>
<proteinExistence type="predicted"/>
<accession>A0A6A6C3S8</accession>
<evidence type="ECO:0000313" key="1">
    <source>
        <dbReference type="EMBL" id="KAF2161675.1"/>
    </source>
</evidence>